<evidence type="ECO:0000256" key="1">
    <source>
        <dbReference type="ARBA" id="ARBA00009820"/>
    </source>
</evidence>
<evidence type="ECO:0000313" key="4">
    <source>
        <dbReference type="Proteomes" id="UP000177583"/>
    </source>
</evidence>
<feature type="chain" id="PRO_5009524883" description="Tol-Pal system beta propeller repeat protein TolB" evidence="2">
    <location>
        <begin position="19"/>
        <end position="399"/>
    </location>
</feature>
<comment type="caution">
    <text evidence="3">The sequence shown here is derived from an EMBL/GenBank/DDBJ whole genome shotgun (WGS) entry which is preliminary data.</text>
</comment>
<dbReference type="SUPFAM" id="SSF69304">
    <property type="entry name" value="Tricorn protease N-terminal domain"/>
    <property type="match status" value="1"/>
</dbReference>
<sequence>MKWLLLLCLSLCPTWVWAQDYIEITGARFSLVTLAQGQGADDPYAQELLATLRWSGLFEPVEKGTVADLELQFSRFPKFAKIQLVGLEGMVFYTGTFALPTLEVQEEVTAQAVEIIKTLTGEKPAFGSGIVYVTKNKAQGYRLELTNFLGQRHKVFSTEGKVVLLPRWDLAGEQLAYTYLGDHGPQTRVLRLRGLVEELRTGKGQSLEAIFTKNPNRLLLTLSIQGDSDLYWFERKRRQLFKETQRGSTESSPSLDSTGQRLLFVSDRSGAVQIYQKNLTSGLEQRMTFEGKYNAEPCWSPSAKFFAFSGLVEGNYQIFLMDQRGLIQRQLTHGPGSKEQPRFSPDGRQILFVNKVAGKQKLFLMRVDGSYVRRLTSSPDNLEEFNPDWSQGEIEWPEP</sequence>
<dbReference type="PANTHER" id="PTHR36842">
    <property type="entry name" value="PROTEIN TOLB HOMOLOG"/>
    <property type="match status" value="1"/>
</dbReference>
<protein>
    <recommendedName>
        <fullName evidence="5">Tol-Pal system beta propeller repeat protein TolB</fullName>
    </recommendedName>
</protein>
<keyword evidence="2" id="KW-0732">Signal</keyword>
<proteinExistence type="inferred from homology"/>
<organism evidence="3 4">
    <name type="scientific">Candidatus Lambdaproteobacteria bacterium RIFOXYD2_FULL_56_26</name>
    <dbReference type="NCBI Taxonomy" id="1817773"/>
    <lineage>
        <taxon>Bacteria</taxon>
        <taxon>Pseudomonadati</taxon>
        <taxon>Pseudomonadota</taxon>
        <taxon>Candidatus Lambdaproteobacteria</taxon>
    </lineage>
</organism>
<reference evidence="3 4" key="1">
    <citation type="journal article" date="2016" name="Nat. Commun.">
        <title>Thousands of microbial genomes shed light on interconnected biogeochemical processes in an aquifer system.</title>
        <authorList>
            <person name="Anantharaman K."/>
            <person name="Brown C.T."/>
            <person name="Hug L.A."/>
            <person name="Sharon I."/>
            <person name="Castelle C.J."/>
            <person name="Probst A.J."/>
            <person name="Thomas B.C."/>
            <person name="Singh A."/>
            <person name="Wilkins M.J."/>
            <person name="Karaoz U."/>
            <person name="Brodie E.L."/>
            <person name="Williams K.H."/>
            <person name="Hubbard S.S."/>
            <person name="Banfield J.F."/>
        </authorList>
    </citation>
    <scope>NUCLEOTIDE SEQUENCE [LARGE SCALE GENOMIC DNA]</scope>
</reference>
<dbReference type="InterPro" id="IPR011659">
    <property type="entry name" value="WD40"/>
</dbReference>
<gene>
    <name evidence="3" type="ORF">A2557_06340</name>
</gene>
<dbReference type="Gene3D" id="2.120.10.60">
    <property type="entry name" value="Tricorn protease N-terminal domain"/>
    <property type="match status" value="1"/>
</dbReference>
<dbReference type="InterPro" id="IPR011042">
    <property type="entry name" value="6-blade_b-propeller_TolB-like"/>
</dbReference>
<evidence type="ECO:0000313" key="3">
    <source>
        <dbReference type="EMBL" id="OGH04608.1"/>
    </source>
</evidence>
<dbReference type="AlphaFoldDB" id="A0A1F6H2J4"/>
<dbReference type="Proteomes" id="UP000177583">
    <property type="component" value="Unassembled WGS sequence"/>
</dbReference>
<dbReference type="EMBL" id="MFNF01000001">
    <property type="protein sequence ID" value="OGH04608.1"/>
    <property type="molecule type" value="Genomic_DNA"/>
</dbReference>
<evidence type="ECO:0008006" key="5">
    <source>
        <dbReference type="Google" id="ProtNLM"/>
    </source>
</evidence>
<dbReference type="Pfam" id="PF07676">
    <property type="entry name" value="PD40"/>
    <property type="match status" value="2"/>
</dbReference>
<evidence type="ECO:0000256" key="2">
    <source>
        <dbReference type="SAM" id="SignalP"/>
    </source>
</evidence>
<name>A0A1F6H2J4_9PROT</name>
<dbReference type="PANTHER" id="PTHR36842:SF1">
    <property type="entry name" value="PROTEIN TOLB"/>
    <property type="match status" value="1"/>
</dbReference>
<comment type="similarity">
    <text evidence="1">Belongs to the TolB family.</text>
</comment>
<accession>A0A1F6H2J4</accession>
<feature type="signal peptide" evidence="2">
    <location>
        <begin position="1"/>
        <end position="18"/>
    </location>
</feature>
<dbReference type="Gene3D" id="2.120.10.30">
    <property type="entry name" value="TolB, C-terminal domain"/>
    <property type="match status" value="1"/>
</dbReference>